<organism evidence="2 3">
    <name type="scientific">Ananas comosus</name>
    <name type="common">Pineapple</name>
    <name type="synonym">Ananas ananas</name>
    <dbReference type="NCBI Taxonomy" id="4615"/>
    <lineage>
        <taxon>Eukaryota</taxon>
        <taxon>Viridiplantae</taxon>
        <taxon>Streptophyta</taxon>
        <taxon>Embryophyta</taxon>
        <taxon>Tracheophyta</taxon>
        <taxon>Spermatophyta</taxon>
        <taxon>Magnoliopsida</taxon>
        <taxon>Liliopsida</taxon>
        <taxon>Poales</taxon>
        <taxon>Bromeliaceae</taxon>
        <taxon>Bromelioideae</taxon>
        <taxon>Ananas</taxon>
    </lineage>
</organism>
<proteinExistence type="predicted"/>
<dbReference type="Proteomes" id="UP000092600">
    <property type="component" value="Unassembled WGS sequence"/>
</dbReference>
<dbReference type="EMBL" id="LSRQ01001555">
    <property type="protein sequence ID" value="OAY77307.1"/>
    <property type="molecule type" value="Genomic_DNA"/>
</dbReference>
<accession>A0A199VJH8</accession>
<feature type="region of interest" description="Disordered" evidence="1">
    <location>
        <begin position="65"/>
        <end position="84"/>
    </location>
</feature>
<evidence type="ECO:0000313" key="2">
    <source>
        <dbReference type="EMBL" id="OAY77307.1"/>
    </source>
</evidence>
<protein>
    <submittedName>
        <fullName evidence="2">Uncharacterized protein</fullName>
    </submittedName>
</protein>
<comment type="caution">
    <text evidence="2">The sequence shown here is derived from an EMBL/GenBank/DDBJ whole genome shotgun (WGS) entry which is preliminary data.</text>
</comment>
<reference evidence="2 3" key="1">
    <citation type="journal article" date="2016" name="DNA Res.">
        <title>The draft genome of MD-2 pineapple using hybrid error correction of long reads.</title>
        <authorList>
            <person name="Redwan R.M."/>
            <person name="Saidin A."/>
            <person name="Kumar S.V."/>
        </authorList>
    </citation>
    <scope>NUCLEOTIDE SEQUENCE [LARGE SCALE GENOMIC DNA]</scope>
    <source>
        <strain evidence="3">cv. MD2</strain>
        <tissue evidence="2">Leaf</tissue>
    </source>
</reference>
<name>A0A199VJH8_ANACO</name>
<sequence length="95" mass="10899">MELAHLDPTSFMCLMTCSESIFGFLWLTRIRSCGDYIPRVEKRDRGLKIRQICIDEVYISDNKVNSSSGDAHQNYLPLQGGDRRYPYSDAYAEGL</sequence>
<evidence type="ECO:0000313" key="3">
    <source>
        <dbReference type="Proteomes" id="UP000092600"/>
    </source>
</evidence>
<dbReference type="AlphaFoldDB" id="A0A199VJH8"/>
<evidence type="ECO:0000256" key="1">
    <source>
        <dbReference type="SAM" id="MobiDB-lite"/>
    </source>
</evidence>
<gene>
    <name evidence="2" type="ORF">ACMD2_01752</name>
</gene>